<dbReference type="Proteomes" id="UP001437256">
    <property type="component" value="Unassembled WGS sequence"/>
</dbReference>
<organism evidence="1 2">
    <name type="scientific">Marasmius tenuissimus</name>
    <dbReference type="NCBI Taxonomy" id="585030"/>
    <lineage>
        <taxon>Eukaryota</taxon>
        <taxon>Fungi</taxon>
        <taxon>Dikarya</taxon>
        <taxon>Basidiomycota</taxon>
        <taxon>Agaricomycotina</taxon>
        <taxon>Agaricomycetes</taxon>
        <taxon>Agaricomycetidae</taxon>
        <taxon>Agaricales</taxon>
        <taxon>Marasmiineae</taxon>
        <taxon>Marasmiaceae</taxon>
        <taxon>Marasmius</taxon>
    </lineage>
</organism>
<reference evidence="1 2" key="1">
    <citation type="submission" date="2024-05" db="EMBL/GenBank/DDBJ databases">
        <title>A draft genome resource for the thread blight pathogen Marasmius tenuissimus strain MS-2.</title>
        <authorList>
            <person name="Yulfo-Soto G.E."/>
            <person name="Baruah I.K."/>
            <person name="Amoako-Attah I."/>
            <person name="Bukari Y."/>
            <person name="Meinhardt L.W."/>
            <person name="Bailey B.A."/>
            <person name="Cohen S.P."/>
        </authorList>
    </citation>
    <scope>NUCLEOTIDE SEQUENCE [LARGE SCALE GENOMIC DNA]</scope>
    <source>
        <strain evidence="1 2">MS-2</strain>
    </source>
</reference>
<protein>
    <submittedName>
        <fullName evidence="1">Uncharacterized protein</fullName>
    </submittedName>
</protein>
<evidence type="ECO:0000313" key="2">
    <source>
        <dbReference type="Proteomes" id="UP001437256"/>
    </source>
</evidence>
<name>A0ABR2ZWT6_9AGAR</name>
<dbReference type="EMBL" id="JBBXMP010000046">
    <property type="protein sequence ID" value="KAL0065512.1"/>
    <property type="molecule type" value="Genomic_DNA"/>
</dbReference>
<comment type="caution">
    <text evidence="1">The sequence shown here is derived from an EMBL/GenBank/DDBJ whole genome shotgun (WGS) entry which is preliminary data.</text>
</comment>
<accession>A0ABR2ZWT6</accession>
<gene>
    <name evidence="1" type="ORF">AAF712_007422</name>
</gene>
<evidence type="ECO:0000313" key="1">
    <source>
        <dbReference type="EMBL" id="KAL0065512.1"/>
    </source>
</evidence>
<sequence>MTSMVPQAPLWVITKVDNQGGNGILSFTDGKPVVGVARGGSGVSCRLIDHKQGFLDITTLNLVPHILPEAEELSNFVFDFNDKRSMWPNRGHTVFDVSLTISNNGTFEASLCPGTDSPLNPVTLSGVFKKFPEVSDDDVAYIDDKIMNKYVPYPDHWRLAPNPKDPEALRELGLRFFPWSPHSYQLATVVYDWTTASFTRMVFLKVFQYTSIRQTPPPLDLRSLAQMIWQTTWENYGPKYPAYMKSFMMEPAETQLEVESQLTKVHSELHEFSDVENRLLTAAVQSLPRTCVLAKPYLFSGQVDIQHMGMNRFGIEMLQFPGNEGPVGNTLEVAFVTAEESFLKPDSIITTKMVWAFTDTASDAMRYSNGILLVLEPPADSLVWDTVAYVTELSDSQRKTEYVFPPGSSFRVLSIDRRDVRIIRLRALLNNFERTAESMVSIPEEGTAKKEALREAIAAAGDAQRACNVDEFNSSLNRSIRLMTPALDELPRGESPEINHVANCTGGRWCRCVAVEEGRN</sequence>
<proteinExistence type="predicted"/>
<keyword evidence="2" id="KW-1185">Reference proteome</keyword>